<evidence type="ECO:0000313" key="2">
    <source>
        <dbReference type="EMBL" id="GAO14383.1"/>
    </source>
</evidence>
<organism evidence="2 3">
    <name type="scientific">Ustilaginoidea virens</name>
    <name type="common">Rice false smut fungus</name>
    <name type="synonym">Villosiclava virens</name>
    <dbReference type="NCBI Taxonomy" id="1159556"/>
    <lineage>
        <taxon>Eukaryota</taxon>
        <taxon>Fungi</taxon>
        <taxon>Dikarya</taxon>
        <taxon>Ascomycota</taxon>
        <taxon>Pezizomycotina</taxon>
        <taxon>Sordariomycetes</taxon>
        <taxon>Hypocreomycetidae</taxon>
        <taxon>Hypocreales</taxon>
        <taxon>Clavicipitaceae</taxon>
        <taxon>Ustilaginoidea</taxon>
    </lineage>
</organism>
<proteinExistence type="predicted"/>
<evidence type="ECO:0000313" key="3">
    <source>
        <dbReference type="Proteomes" id="UP000054053"/>
    </source>
</evidence>
<protein>
    <submittedName>
        <fullName evidence="2">Uncharacterized protein</fullName>
    </submittedName>
</protein>
<dbReference type="EMBL" id="BBTG02000045">
    <property type="protein sequence ID" value="GAO14383.1"/>
    <property type="molecule type" value="Genomic_DNA"/>
</dbReference>
<evidence type="ECO:0000256" key="1">
    <source>
        <dbReference type="SAM" id="MobiDB-lite"/>
    </source>
</evidence>
<feature type="region of interest" description="Disordered" evidence="1">
    <location>
        <begin position="1"/>
        <end position="47"/>
    </location>
</feature>
<feature type="compositionally biased region" description="Polar residues" evidence="1">
    <location>
        <begin position="8"/>
        <end position="22"/>
    </location>
</feature>
<name>A0A1B5KU13_USTVR</name>
<dbReference type="AlphaFoldDB" id="A0A1B5KU13"/>
<sequence>MYLAKQGRSCQNNQEKGQSFTSHMRRPISKKPTEDHSDGKGDKYRSNDPFRRQERLVFFVGMSYTGHVRGEWAVAKYRRAAHVVDGFGTPVCDVAGGLPRNLVFTIGRPVGAKDEGLEGGEGSDRVDERRGDELSIAAQSASEPLAPSWEYISFQVV</sequence>
<accession>A0A1B5KU13</accession>
<feature type="compositionally biased region" description="Basic and acidic residues" evidence="1">
    <location>
        <begin position="31"/>
        <end position="47"/>
    </location>
</feature>
<comment type="caution">
    <text evidence="2">The sequence shown here is derived from an EMBL/GenBank/DDBJ whole genome shotgun (WGS) entry which is preliminary data.</text>
</comment>
<reference evidence="3" key="1">
    <citation type="journal article" date="2016" name="Genome Announc.">
        <title>Genome sequence of Ustilaginoidea virens IPU010, a rice pathogenic fungus causing false smut.</title>
        <authorList>
            <person name="Kumagai T."/>
            <person name="Ishii T."/>
            <person name="Terai G."/>
            <person name="Umemura M."/>
            <person name="Machida M."/>
            <person name="Asai K."/>
        </authorList>
    </citation>
    <scope>NUCLEOTIDE SEQUENCE [LARGE SCALE GENOMIC DNA]</scope>
    <source>
        <strain evidence="3">IPU010</strain>
    </source>
</reference>
<dbReference type="Proteomes" id="UP000054053">
    <property type="component" value="Unassembled WGS sequence"/>
</dbReference>
<gene>
    <name evidence="2" type="ORF">UVI_02055090</name>
</gene>